<evidence type="ECO:0000256" key="9">
    <source>
        <dbReference type="ARBA" id="ARBA00023235"/>
    </source>
</evidence>
<dbReference type="InterPro" id="IPR007692">
    <property type="entry name" value="DNA_helicase_DnaB"/>
</dbReference>
<dbReference type="GO" id="GO:0042802">
    <property type="term" value="F:identical protein binding"/>
    <property type="evidence" value="ECO:0007669"/>
    <property type="project" value="UniProtKB-ARBA"/>
</dbReference>
<keyword evidence="6 12" id="KW-0347">Helicase</keyword>
<dbReference type="GO" id="GO:0043139">
    <property type="term" value="F:5'-3' DNA helicase activity"/>
    <property type="evidence" value="ECO:0007669"/>
    <property type="project" value="UniProtKB-EC"/>
</dbReference>
<dbReference type="CDD" id="cd00984">
    <property type="entry name" value="DnaB_C"/>
    <property type="match status" value="1"/>
</dbReference>
<dbReference type="PROSITE" id="PS51199">
    <property type="entry name" value="SF4_HELICASE"/>
    <property type="match status" value="1"/>
</dbReference>
<dbReference type="Pfam" id="PF03796">
    <property type="entry name" value="DnaB_C"/>
    <property type="match status" value="1"/>
</dbReference>
<name>A0A9D6LAD5_UNCEI</name>
<keyword evidence="8 12" id="KW-0238">DNA-binding</keyword>
<keyword evidence="5 12" id="KW-0378">Hydrolase</keyword>
<gene>
    <name evidence="14" type="primary">dnaB</name>
    <name evidence="14" type="ORF">HY076_01665</name>
</gene>
<dbReference type="GO" id="GO:0003677">
    <property type="term" value="F:DNA binding"/>
    <property type="evidence" value="ECO:0007669"/>
    <property type="project" value="UniProtKB-UniRule"/>
</dbReference>
<dbReference type="InterPro" id="IPR027417">
    <property type="entry name" value="P-loop_NTPase"/>
</dbReference>
<comment type="caution">
    <text evidence="14">The sequence shown here is derived from an EMBL/GenBank/DDBJ whole genome shotgun (WGS) entry which is preliminary data.</text>
</comment>
<evidence type="ECO:0000259" key="13">
    <source>
        <dbReference type="PROSITE" id="PS51199"/>
    </source>
</evidence>
<dbReference type="NCBIfam" id="NF004384">
    <property type="entry name" value="PRK05748.1"/>
    <property type="match status" value="1"/>
</dbReference>
<evidence type="ECO:0000256" key="1">
    <source>
        <dbReference type="ARBA" id="ARBA00008428"/>
    </source>
</evidence>
<dbReference type="AlphaFoldDB" id="A0A9D6LAD5"/>
<feature type="domain" description="SF4 helicase" evidence="13">
    <location>
        <begin position="186"/>
        <end position="454"/>
    </location>
</feature>
<dbReference type="SUPFAM" id="SSF48024">
    <property type="entry name" value="N-terminal domain of DnaB helicase"/>
    <property type="match status" value="1"/>
</dbReference>
<keyword evidence="2 12" id="KW-0639">Primosome</keyword>
<accession>A0A9D6LAD5</accession>
<keyword evidence="9" id="KW-0413">Isomerase</keyword>
<dbReference type="PANTHER" id="PTHR30153">
    <property type="entry name" value="REPLICATIVE DNA HELICASE DNAB"/>
    <property type="match status" value="1"/>
</dbReference>
<evidence type="ECO:0000256" key="5">
    <source>
        <dbReference type="ARBA" id="ARBA00022801"/>
    </source>
</evidence>
<dbReference type="PANTHER" id="PTHR30153:SF2">
    <property type="entry name" value="REPLICATIVE DNA HELICASE"/>
    <property type="match status" value="1"/>
</dbReference>
<sequence>MTEIGSRPAVVSEGLVPPQALEAERSVLAAMLLGNEAVGRAVELVDGTVFYRAAHQRIFDAIVALYNRNERADSITVAEELRKRNDLEAVGGPAALAHVLEYATTTANLEEHIKIVAAKAVLRNLIRATQEIQQESYAASDEPGDILDRAEQRIFAITDARVRQGFVPLKSLLKPAFEHIQTLFERKEHVTGVPSGYTDIDRMTAGFQKGDLVIIAGRPSMGKTSLAVNMVENAAIRFNVPSAIFSLEMSKEQLVLRLLCSQSEVALHKVRNGFLGQEDWPRLTTGAGLLTQAPIWIDDSAAPTVLEIRAKCRRLKAEGKLGLVVIDYLQLVRASGRVENRVQEISQITRSLKALAKELNVPVIALSQLSRAVEQRAGSDRRPQLSDLRDSGSVEQDSDVVMFVFREEYYKPDDPSLKGKATIIIGKQRNGPTGDVTLTFLREFTKFVPYSPMMAGETEPDF</sequence>
<keyword evidence="3 12" id="KW-0235">DNA replication</keyword>
<dbReference type="SUPFAM" id="SSF52540">
    <property type="entry name" value="P-loop containing nucleoside triphosphate hydrolases"/>
    <property type="match status" value="1"/>
</dbReference>
<evidence type="ECO:0000313" key="15">
    <source>
        <dbReference type="Proteomes" id="UP000807850"/>
    </source>
</evidence>
<dbReference type="GO" id="GO:0005524">
    <property type="term" value="F:ATP binding"/>
    <property type="evidence" value="ECO:0007669"/>
    <property type="project" value="UniProtKB-UniRule"/>
</dbReference>
<dbReference type="InterPro" id="IPR007694">
    <property type="entry name" value="DNA_helicase_DnaB-like_C"/>
</dbReference>
<keyword evidence="7 12" id="KW-0067">ATP-binding</keyword>
<evidence type="ECO:0000256" key="8">
    <source>
        <dbReference type="ARBA" id="ARBA00023125"/>
    </source>
</evidence>
<dbReference type="Gene3D" id="3.40.50.300">
    <property type="entry name" value="P-loop containing nucleotide triphosphate hydrolases"/>
    <property type="match status" value="1"/>
</dbReference>
<dbReference type="InterPro" id="IPR036185">
    <property type="entry name" value="DNA_heli_DnaB-like_N_sf"/>
</dbReference>
<dbReference type="EMBL" id="JACQAY010000050">
    <property type="protein sequence ID" value="MBI3538964.1"/>
    <property type="molecule type" value="Genomic_DNA"/>
</dbReference>
<dbReference type="InterPro" id="IPR007693">
    <property type="entry name" value="DNA_helicase_DnaB-like_N"/>
</dbReference>
<dbReference type="InterPro" id="IPR016136">
    <property type="entry name" value="DNA_helicase_N/primase_C"/>
</dbReference>
<evidence type="ECO:0000256" key="4">
    <source>
        <dbReference type="ARBA" id="ARBA00022741"/>
    </source>
</evidence>
<dbReference type="GO" id="GO:0016787">
    <property type="term" value="F:hydrolase activity"/>
    <property type="evidence" value="ECO:0007669"/>
    <property type="project" value="UniProtKB-KW"/>
</dbReference>
<evidence type="ECO:0000256" key="10">
    <source>
        <dbReference type="ARBA" id="ARBA00048954"/>
    </source>
</evidence>
<keyword evidence="4 12" id="KW-0547">Nucleotide-binding</keyword>
<dbReference type="Proteomes" id="UP000807850">
    <property type="component" value="Unassembled WGS sequence"/>
</dbReference>
<evidence type="ECO:0000256" key="6">
    <source>
        <dbReference type="ARBA" id="ARBA00022806"/>
    </source>
</evidence>
<evidence type="ECO:0000256" key="3">
    <source>
        <dbReference type="ARBA" id="ARBA00022705"/>
    </source>
</evidence>
<evidence type="ECO:0000313" key="14">
    <source>
        <dbReference type="EMBL" id="MBI3538964.1"/>
    </source>
</evidence>
<proteinExistence type="inferred from homology"/>
<dbReference type="Gene3D" id="1.10.860.10">
    <property type="entry name" value="DNAb Helicase, Chain A"/>
    <property type="match status" value="1"/>
</dbReference>
<dbReference type="Pfam" id="PF00772">
    <property type="entry name" value="DnaB"/>
    <property type="match status" value="1"/>
</dbReference>
<dbReference type="GO" id="GO:0006269">
    <property type="term" value="P:DNA replication, synthesis of primer"/>
    <property type="evidence" value="ECO:0007669"/>
    <property type="project" value="UniProtKB-UniRule"/>
</dbReference>
<comment type="catalytic activity">
    <reaction evidence="10 12">
        <text>ATP + H2O = ADP + phosphate + H(+)</text>
        <dbReference type="Rhea" id="RHEA:13065"/>
        <dbReference type="ChEBI" id="CHEBI:15377"/>
        <dbReference type="ChEBI" id="CHEBI:15378"/>
        <dbReference type="ChEBI" id="CHEBI:30616"/>
        <dbReference type="ChEBI" id="CHEBI:43474"/>
        <dbReference type="ChEBI" id="CHEBI:456216"/>
        <dbReference type="EC" id="5.6.2.3"/>
    </reaction>
</comment>
<comment type="similarity">
    <text evidence="1 12">Belongs to the helicase family. DnaB subfamily.</text>
</comment>
<reference evidence="14" key="1">
    <citation type="submission" date="2020-07" db="EMBL/GenBank/DDBJ databases">
        <title>Huge and variable diversity of episymbiotic CPR bacteria and DPANN archaea in groundwater ecosystems.</title>
        <authorList>
            <person name="He C.Y."/>
            <person name="Keren R."/>
            <person name="Whittaker M."/>
            <person name="Farag I.F."/>
            <person name="Doudna J."/>
            <person name="Cate J.H.D."/>
            <person name="Banfield J.F."/>
        </authorList>
    </citation>
    <scope>NUCLEOTIDE SEQUENCE</scope>
    <source>
        <strain evidence="14">NC_groundwater_928_Pr1_S-0.2um_72_17</strain>
    </source>
</reference>
<evidence type="ECO:0000256" key="11">
    <source>
        <dbReference type="NCBIfam" id="TIGR00665"/>
    </source>
</evidence>
<dbReference type="FunFam" id="1.10.860.10:FF:000001">
    <property type="entry name" value="Replicative DNA helicase"/>
    <property type="match status" value="1"/>
</dbReference>
<dbReference type="GO" id="GO:1990077">
    <property type="term" value="C:primosome complex"/>
    <property type="evidence" value="ECO:0007669"/>
    <property type="project" value="UniProtKB-UniRule"/>
</dbReference>
<evidence type="ECO:0000256" key="7">
    <source>
        <dbReference type="ARBA" id="ARBA00022840"/>
    </source>
</evidence>
<evidence type="ECO:0000256" key="12">
    <source>
        <dbReference type="RuleBase" id="RU362085"/>
    </source>
</evidence>
<dbReference type="EC" id="5.6.2.3" evidence="11 12"/>
<organism evidence="14 15">
    <name type="scientific">Eiseniibacteriota bacterium</name>
    <dbReference type="NCBI Taxonomy" id="2212470"/>
    <lineage>
        <taxon>Bacteria</taxon>
        <taxon>Candidatus Eiseniibacteriota</taxon>
    </lineage>
</organism>
<protein>
    <recommendedName>
        <fullName evidence="11 12">Replicative DNA helicase</fullName>
        <ecNumber evidence="11 12">5.6.2.3</ecNumber>
    </recommendedName>
</protein>
<evidence type="ECO:0000256" key="2">
    <source>
        <dbReference type="ARBA" id="ARBA00022515"/>
    </source>
</evidence>
<dbReference type="GO" id="GO:0005829">
    <property type="term" value="C:cytosol"/>
    <property type="evidence" value="ECO:0007669"/>
    <property type="project" value="TreeGrafter"/>
</dbReference>
<comment type="function">
    <text evidence="12">The main replicative DNA helicase, it participates in initiation and elongation during chromosome replication. Travels ahead of the DNA replisome, separating dsDNA into templates for DNA synthesis. A processive ATP-dependent 5'-3' DNA helicase it has DNA-dependent ATPase activity.</text>
</comment>
<dbReference type="NCBIfam" id="TIGR00665">
    <property type="entry name" value="DnaB"/>
    <property type="match status" value="1"/>
</dbReference>
<dbReference type="FunFam" id="3.40.50.300:FF:000076">
    <property type="entry name" value="Replicative DNA helicase"/>
    <property type="match status" value="1"/>
</dbReference>